<feature type="domain" description="MmgE/PrpD N-terminal" evidence="2">
    <location>
        <begin position="9"/>
        <end position="248"/>
    </location>
</feature>
<dbReference type="PANTHER" id="PTHR16943:SF8">
    <property type="entry name" value="2-METHYLCITRATE DEHYDRATASE"/>
    <property type="match status" value="1"/>
</dbReference>
<dbReference type="Pfam" id="PF19305">
    <property type="entry name" value="MmgE_PrpD_C"/>
    <property type="match status" value="1"/>
</dbReference>
<reference evidence="4 5" key="1">
    <citation type="journal article" date="2024" name="Chem. Sci.">
        <title>Discovery of megapolipeptins by genome mining of a Burkholderiales bacteria collection.</title>
        <authorList>
            <person name="Paulo B.S."/>
            <person name="Recchia M.J.J."/>
            <person name="Lee S."/>
            <person name="Fergusson C.H."/>
            <person name="Romanowski S.B."/>
            <person name="Hernandez A."/>
            <person name="Krull N."/>
            <person name="Liu D.Y."/>
            <person name="Cavanagh H."/>
            <person name="Bos A."/>
            <person name="Gray C.A."/>
            <person name="Murphy B.T."/>
            <person name="Linington R.G."/>
            <person name="Eustaquio A.S."/>
        </authorList>
    </citation>
    <scope>NUCLEOTIDE SEQUENCE [LARGE SCALE GENOMIC DNA]</scope>
    <source>
        <strain evidence="4 5">RL17-350-BIC-A</strain>
    </source>
</reference>
<dbReference type="EMBL" id="JAQQEZ010000009">
    <property type="protein sequence ID" value="MFM0002370.1"/>
    <property type="molecule type" value="Genomic_DNA"/>
</dbReference>
<evidence type="ECO:0000259" key="3">
    <source>
        <dbReference type="Pfam" id="PF19305"/>
    </source>
</evidence>
<evidence type="ECO:0000259" key="2">
    <source>
        <dbReference type="Pfam" id="PF03972"/>
    </source>
</evidence>
<evidence type="ECO:0000313" key="4">
    <source>
        <dbReference type="EMBL" id="MFM0002370.1"/>
    </source>
</evidence>
<keyword evidence="5" id="KW-1185">Reference proteome</keyword>
<dbReference type="Gene3D" id="1.10.4100.10">
    <property type="entry name" value="2-methylcitrate dehydratase PrpD"/>
    <property type="match status" value="1"/>
</dbReference>
<name>A0ABW9AP56_9BURK</name>
<dbReference type="SUPFAM" id="SSF103378">
    <property type="entry name" value="2-methylcitrate dehydratase PrpD"/>
    <property type="match status" value="1"/>
</dbReference>
<sequence>MTQADRVTQTLARYLVNARADSLPQAVRDHAVRTFVNWMGCAVGASRHEAVEIAMAALAPFGGPAQATVLGRTEKVDVLSAALFNGISSHVFDFDDTHLKTVIHPAGPVASAILALAEHRPVSGKEFILALTLGIETECRIGNAVYPNHYDIGWHITGTAGVFGAAAAAGKLLGLDEQQMIWALGLAATQPVGLREMFGTMTKSFHPGRAAQNGLVSALLAARGYTSSQQGIEAKRGWANVTSTHRNYAEITDGLGERHESLLNSYKPFACGIVIHPAIDGCIQLRNEHGLKADAIASVQLKVHPLVLELTGKRTPQTGLDGKFSVYHSAAVAIIDGRAGEHQYSDAAVHDAATVRLRDKVTAEIDPAMPADAVHITVTLTNGERLEKHVEHAIGSIDRPMSNAELAAKFTDLVEPILGGAHAAKLLEAGWQMESLDNIATLAELARPVEKTS</sequence>
<dbReference type="PANTHER" id="PTHR16943">
    <property type="entry name" value="2-METHYLCITRATE DEHYDRATASE-RELATED"/>
    <property type="match status" value="1"/>
</dbReference>
<dbReference type="InterPro" id="IPR042183">
    <property type="entry name" value="MmgE/PrpD_sf_1"/>
</dbReference>
<gene>
    <name evidence="4" type="ORF">PQR57_15220</name>
</gene>
<accession>A0ABW9AP56</accession>
<evidence type="ECO:0000313" key="5">
    <source>
        <dbReference type="Proteomes" id="UP001629230"/>
    </source>
</evidence>
<dbReference type="InterPro" id="IPR045337">
    <property type="entry name" value="MmgE_PrpD_C"/>
</dbReference>
<dbReference type="InterPro" id="IPR042188">
    <property type="entry name" value="MmgE/PrpD_sf_2"/>
</dbReference>
<dbReference type="Proteomes" id="UP001629230">
    <property type="component" value="Unassembled WGS sequence"/>
</dbReference>
<comment type="similarity">
    <text evidence="1">Belongs to the PrpD family.</text>
</comment>
<comment type="caution">
    <text evidence="4">The sequence shown here is derived from an EMBL/GenBank/DDBJ whole genome shotgun (WGS) entry which is preliminary data.</text>
</comment>
<organism evidence="4 5">
    <name type="scientific">Paraburkholderia dipogonis</name>
    <dbReference type="NCBI Taxonomy" id="1211383"/>
    <lineage>
        <taxon>Bacteria</taxon>
        <taxon>Pseudomonadati</taxon>
        <taxon>Pseudomonadota</taxon>
        <taxon>Betaproteobacteria</taxon>
        <taxon>Burkholderiales</taxon>
        <taxon>Burkholderiaceae</taxon>
        <taxon>Paraburkholderia</taxon>
    </lineage>
</organism>
<dbReference type="InterPro" id="IPR045336">
    <property type="entry name" value="MmgE_PrpD_N"/>
</dbReference>
<dbReference type="InterPro" id="IPR005656">
    <property type="entry name" value="MmgE_PrpD"/>
</dbReference>
<dbReference type="InterPro" id="IPR036148">
    <property type="entry name" value="MmgE/PrpD_sf"/>
</dbReference>
<dbReference type="Pfam" id="PF03972">
    <property type="entry name" value="MmgE_PrpD_N"/>
    <property type="match status" value="1"/>
</dbReference>
<dbReference type="Gene3D" id="3.30.1330.120">
    <property type="entry name" value="2-methylcitrate dehydratase PrpD"/>
    <property type="match status" value="1"/>
</dbReference>
<evidence type="ECO:0000256" key="1">
    <source>
        <dbReference type="ARBA" id="ARBA00006174"/>
    </source>
</evidence>
<proteinExistence type="inferred from homology"/>
<feature type="domain" description="MmgE/PrpD C-terminal" evidence="3">
    <location>
        <begin position="269"/>
        <end position="431"/>
    </location>
</feature>
<dbReference type="RefSeq" id="WP_408177720.1">
    <property type="nucleotide sequence ID" value="NZ_JAQQEZ010000009.1"/>
</dbReference>
<protein>
    <submittedName>
        <fullName evidence="4">MmgE/PrpD family protein</fullName>
    </submittedName>
</protein>